<evidence type="ECO:0000259" key="9">
    <source>
        <dbReference type="Pfam" id="PF13813"/>
    </source>
</evidence>
<gene>
    <name evidence="10" type="ORF">B0T25DRAFT_602068</name>
</gene>
<evidence type="ECO:0000256" key="2">
    <source>
        <dbReference type="ARBA" id="ARBA00005179"/>
    </source>
</evidence>
<dbReference type="PANTHER" id="PTHR31595:SF57">
    <property type="entry name" value="OS04G0481900 PROTEIN"/>
    <property type="match status" value="1"/>
</dbReference>
<feature type="transmembrane region" description="Helical" evidence="8">
    <location>
        <begin position="12"/>
        <end position="31"/>
    </location>
</feature>
<organism evidence="10 11">
    <name type="scientific">Lasiosphaeria hispida</name>
    <dbReference type="NCBI Taxonomy" id="260671"/>
    <lineage>
        <taxon>Eukaryota</taxon>
        <taxon>Fungi</taxon>
        <taxon>Dikarya</taxon>
        <taxon>Ascomycota</taxon>
        <taxon>Pezizomycotina</taxon>
        <taxon>Sordariomycetes</taxon>
        <taxon>Sordariomycetidae</taxon>
        <taxon>Sordariales</taxon>
        <taxon>Lasiosphaeriaceae</taxon>
        <taxon>Lasiosphaeria</taxon>
    </lineage>
</organism>
<evidence type="ECO:0000313" key="11">
    <source>
        <dbReference type="Proteomes" id="UP001275084"/>
    </source>
</evidence>
<feature type="domain" description="Wax synthase" evidence="9">
    <location>
        <begin position="228"/>
        <end position="316"/>
    </location>
</feature>
<dbReference type="GO" id="GO:0006629">
    <property type="term" value="P:lipid metabolic process"/>
    <property type="evidence" value="ECO:0007669"/>
    <property type="project" value="InterPro"/>
</dbReference>
<accession>A0AAJ0MIR3</accession>
<dbReference type="GO" id="GO:0016020">
    <property type="term" value="C:membrane"/>
    <property type="evidence" value="ECO:0007669"/>
    <property type="project" value="UniProtKB-SubCell"/>
</dbReference>
<dbReference type="GO" id="GO:0008374">
    <property type="term" value="F:O-acyltransferase activity"/>
    <property type="evidence" value="ECO:0007669"/>
    <property type="project" value="InterPro"/>
</dbReference>
<proteinExistence type="inferred from homology"/>
<evidence type="ECO:0000256" key="6">
    <source>
        <dbReference type="ARBA" id="ARBA00022989"/>
    </source>
</evidence>
<name>A0AAJ0MIR3_9PEZI</name>
<keyword evidence="11" id="KW-1185">Reference proteome</keyword>
<dbReference type="PANTHER" id="PTHR31595">
    <property type="entry name" value="LONG-CHAIN-ALCOHOL O-FATTY-ACYLTRANSFERASE 3-RELATED"/>
    <property type="match status" value="1"/>
</dbReference>
<sequence length="373" mass="41845">MDTTIRTIEIPIRVWPHLLAPAATLLLFALPPFPHRRLVHLTTFITLSLLSLQAPMPPLPAEQVAPWPRLTLALALVWMHHLGWLAKMLLHRPEHDFWRVGRPDHEAESFHGAGLGRAKTAWALSLLASPRGVGWNFGVAGLRPRGRLVGRWRFVAGQVLRTVVFGGVEGVVEGVLCRGEHAALEGWRRVVLEPVVAGRVWLDVEVLYACCNAVLVAGGLAEEKDCLPLFGNNITRLDSLREFWGQLWPQTFRVMFEDFGHYVCWCLGIHRRTRLSRVVQVCTSFLISGAAHAFAMSACAGPGSTPFRAVFGFFILQAVGLTIEDLALDAPIRDLTLYEVGLEDEMIMGRIWTFGWLWFSFYWVVHVYLPSSC</sequence>
<evidence type="ECO:0000313" key="10">
    <source>
        <dbReference type="EMBL" id="KAK3360471.1"/>
    </source>
</evidence>
<protein>
    <recommendedName>
        <fullName evidence="9">Wax synthase domain-containing protein</fullName>
    </recommendedName>
</protein>
<evidence type="ECO:0000256" key="3">
    <source>
        <dbReference type="ARBA" id="ARBA00007282"/>
    </source>
</evidence>
<keyword evidence="5 8" id="KW-0812">Transmembrane</keyword>
<dbReference type="EMBL" id="JAUIQD010000002">
    <property type="protein sequence ID" value="KAK3360471.1"/>
    <property type="molecule type" value="Genomic_DNA"/>
</dbReference>
<comment type="caution">
    <text evidence="10">The sequence shown here is derived from an EMBL/GenBank/DDBJ whole genome shotgun (WGS) entry which is preliminary data.</text>
</comment>
<comment type="subcellular location">
    <subcellularLocation>
        <location evidence="1">Membrane</location>
        <topology evidence="1">Multi-pass membrane protein</topology>
    </subcellularLocation>
</comment>
<dbReference type="InterPro" id="IPR044851">
    <property type="entry name" value="Wax_synthase"/>
</dbReference>
<dbReference type="Pfam" id="PF13813">
    <property type="entry name" value="MBOAT_2"/>
    <property type="match status" value="1"/>
</dbReference>
<evidence type="ECO:0000256" key="5">
    <source>
        <dbReference type="ARBA" id="ARBA00022692"/>
    </source>
</evidence>
<comment type="similarity">
    <text evidence="3">Belongs to the wax synthase family.</text>
</comment>
<reference evidence="10" key="2">
    <citation type="submission" date="2023-06" db="EMBL/GenBank/DDBJ databases">
        <authorList>
            <consortium name="Lawrence Berkeley National Laboratory"/>
            <person name="Haridas S."/>
            <person name="Hensen N."/>
            <person name="Bonometti L."/>
            <person name="Westerberg I."/>
            <person name="Brannstrom I.O."/>
            <person name="Guillou S."/>
            <person name="Cros-Aarteil S."/>
            <person name="Calhoun S."/>
            <person name="Kuo A."/>
            <person name="Mondo S."/>
            <person name="Pangilinan J."/>
            <person name="Riley R."/>
            <person name="Labutti K."/>
            <person name="Andreopoulos B."/>
            <person name="Lipzen A."/>
            <person name="Chen C."/>
            <person name="Yanf M."/>
            <person name="Daum C."/>
            <person name="Ng V."/>
            <person name="Clum A."/>
            <person name="Steindorff A."/>
            <person name="Ohm R."/>
            <person name="Martin F."/>
            <person name="Silar P."/>
            <person name="Natvig D."/>
            <person name="Lalanne C."/>
            <person name="Gautier V."/>
            <person name="Ament-Velasquez S.L."/>
            <person name="Kruys A."/>
            <person name="Hutchinson M.I."/>
            <person name="Powell A.J."/>
            <person name="Barry K."/>
            <person name="Miller A.N."/>
            <person name="Grigoriev I.V."/>
            <person name="Debuchy R."/>
            <person name="Gladieux P."/>
            <person name="Thoren M.H."/>
            <person name="Johannesson H."/>
        </authorList>
    </citation>
    <scope>NUCLEOTIDE SEQUENCE</scope>
    <source>
        <strain evidence="10">CBS 955.72</strain>
    </source>
</reference>
<comment type="pathway">
    <text evidence="2">Secondary metabolite biosynthesis.</text>
</comment>
<evidence type="ECO:0000256" key="4">
    <source>
        <dbReference type="ARBA" id="ARBA00022679"/>
    </source>
</evidence>
<reference evidence="10" key="1">
    <citation type="journal article" date="2023" name="Mol. Phylogenet. Evol.">
        <title>Genome-scale phylogeny and comparative genomics of the fungal order Sordariales.</title>
        <authorList>
            <person name="Hensen N."/>
            <person name="Bonometti L."/>
            <person name="Westerberg I."/>
            <person name="Brannstrom I.O."/>
            <person name="Guillou S."/>
            <person name="Cros-Aarteil S."/>
            <person name="Calhoun S."/>
            <person name="Haridas S."/>
            <person name="Kuo A."/>
            <person name="Mondo S."/>
            <person name="Pangilinan J."/>
            <person name="Riley R."/>
            <person name="LaButti K."/>
            <person name="Andreopoulos B."/>
            <person name="Lipzen A."/>
            <person name="Chen C."/>
            <person name="Yan M."/>
            <person name="Daum C."/>
            <person name="Ng V."/>
            <person name="Clum A."/>
            <person name="Steindorff A."/>
            <person name="Ohm R.A."/>
            <person name="Martin F."/>
            <person name="Silar P."/>
            <person name="Natvig D.O."/>
            <person name="Lalanne C."/>
            <person name="Gautier V."/>
            <person name="Ament-Velasquez S.L."/>
            <person name="Kruys A."/>
            <person name="Hutchinson M.I."/>
            <person name="Powell A.J."/>
            <person name="Barry K."/>
            <person name="Miller A.N."/>
            <person name="Grigoriev I.V."/>
            <person name="Debuchy R."/>
            <person name="Gladieux P."/>
            <person name="Hiltunen Thoren M."/>
            <person name="Johannesson H."/>
        </authorList>
    </citation>
    <scope>NUCLEOTIDE SEQUENCE</scope>
    <source>
        <strain evidence="10">CBS 955.72</strain>
    </source>
</reference>
<keyword evidence="7 8" id="KW-0472">Membrane</keyword>
<evidence type="ECO:0000256" key="7">
    <source>
        <dbReference type="ARBA" id="ARBA00023136"/>
    </source>
</evidence>
<evidence type="ECO:0000256" key="1">
    <source>
        <dbReference type="ARBA" id="ARBA00004141"/>
    </source>
</evidence>
<evidence type="ECO:0000256" key="8">
    <source>
        <dbReference type="SAM" id="Phobius"/>
    </source>
</evidence>
<keyword evidence="6 8" id="KW-1133">Transmembrane helix</keyword>
<keyword evidence="4" id="KW-0808">Transferase</keyword>
<dbReference type="Proteomes" id="UP001275084">
    <property type="component" value="Unassembled WGS sequence"/>
</dbReference>
<dbReference type="InterPro" id="IPR032805">
    <property type="entry name" value="Wax_synthase_dom"/>
</dbReference>
<dbReference type="AlphaFoldDB" id="A0AAJ0MIR3"/>